<dbReference type="RefSeq" id="WP_264427230.1">
    <property type="nucleotide sequence ID" value="NZ_JAOSHO010000060.1"/>
</dbReference>
<dbReference type="InterPro" id="IPR041698">
    <property type="entry name" value="Methyltransf_25"/>
</dbReference>
<gene>
    <name evidence="2" type="ORF">OC610_07420</name>
</gene>
<dbReference type="CDD" id="cd02440">
    <property type="entry name" value="AdoMet_MTases"/>
    <property type="match status" value="1"/>
</dbReference>
<accession>A0ABT3F552</accession>
<name>A0ABT3F552_9PSED</name>
<dbReference type="EMBL" id="JAOSHO010000060">
    <property type="protein sequence ID" value="MCW1244230.1"/>
    <property type="molecule type" value="Genomic_DNA"/>
</dbReference>
<keyword evidence="2" id="KW-0808">Transferase</keyword>
<dbReference type="SUPFAM" id="SSF53335">
    <property type="entry name" value="S-adenosyl-L-methionine-dependent methyltransferases"/>
    <property type="match status" value="1"/>
</dbReference>
<proteinExistence type="predicted"/>
<feature type="domain" description="Methyltransferase" evidence="1">
    <location>
        <begin position="178"/>
        <end position="270"/>
    </location>
</feature>
<dbReference type="Gene3D" id="3.40.50.150">
    <property type="entry name" value="Vaccinia Virus protein VP39"/>
    <property type="match status" value="1"/>
</dbReference>
<evidence type="ECO:0000313" key="2">
    <source>
        <dbReference type="EMBL" id="MCW1244230.1"/>
    </source>
</evidence>
<sequence>MREQTTRQRLRRELGLERILRTEPVAPGSWERFVEPLGAGLNQIFILRCRGRDWVGRKTLQRDERERLRSDSRIGSWMLLGPLGQFHWGDEGLLLDYHAIRRNDKVTVFVDALEDPHSEIHFPFPALERDGREFVCPQDHWAFTDALARELDDGEAHLRHHCCRLLRSWLKPGAIIHDPACSTGTFIHHLAQALPGSHCIGSDRSPSMIEAARSRYGRSVEFRLADAASAELVVDHCDVLVLRFLNAEVMTRAEAERLLRRLVSTLVPGGRLIVFGHTPVLPAMRYLAQQCALTLVSSLASCGITGQLFQFYVLTRDTP</sequence>
<protein>
    <submittedName>
        <fullName evidence="2">Class I SAM-dependent methyltransferase</fullName>
    </submittedName>
</protein>
<dbReference type="GO" id="GO:0008168">
    <property type="term" value="F:methyltransferase activity"/>
    <property type="evidence" value="ECO:0007669"/>
    <property type="project" value="UniProtKB-KW"/>
</dbReference>
<keyword evidence="2" id="KW-0489">Methyltransferase</keyword>
<evidence type="ECO:0000313" key="3">
    <source>
        <dbReference type="Proteomes" id="UP001061999"/>
    </source>
</evidence>
<dbReference type="InterPro" id="IPR029063">
    <property type="entry name" value="SAM-dependent_MTases_sf"/>
</dbReference>
<keyword evidence="3" id="KW-1185">Reference proteome</keyword>
<organism evidence="2 3">
    <name type="scientific">Pseudomonas agronomica</name>
    <dbReference type="NCBI Taxonomy" id="2979328"/>
    <lineage>
        <taxon>Bacteria</taxon>
        <taxon>Pseudomonadati</taxon>
        <taxon>Pseudomonadota</taxon>
        <taxon>Gammaproteobacteria</taxon>
        <taxon>Pseudomonadales</taxon>
        <taxon>Pseudomonadaceae</taxon>
        <taxon>Pseudomonas</taxon>
    </lineage>
</organism>
<dbReference type="Proteomes" id="UP001061999">
    <property type="component" value="Unassembled WGS sequence"/>
</dbReference>
<comment type="caution">
    <text evidence="2">The sequence shown here is derived from an EMBL/GenBank/DDBJ whole genome shotgun (WGS) entry which is preliminary data.</text>
</comment>
<dbReference type="Pfam" id="PF13649">
    <property type="entry name" value="Methyltransf_25"/>
    <property type="match status" value="1"/>
</dbReference>
<evidence type="ECO:0000259" key="1">
    <source>
        <dbReference type="Pfam" id="PF13649"/>
    </source>
</evidence>
<reference evidence="2" key="1">
    <citation type="submission" date="2022-07" db="EMBL/GenBank/DDBJ databases">
        <title>Pseudomonas agronomica sp. nov.: a novel bacterium with biotechnological application in the synthesis of biofertilizers from valorized agricultural residues.</title>
        <authorList>
            <person name="Robas M."/>
            <person name="Fernandez V.M."/>
            <person name="Luna L."/>
            <person name="Provanza A."/>
            <person name="Jimenez P.A."/>
        </authorList>
    </citation>
    <scope>NUCLEOTIDE SEQUENCE</scope>
    <source>
        <strain evidence="2">SAICEU22T</strain>
    </source>
</reference>
<dbReference type="GO" id="GO:0032259">
    <property type="term" value="P:methylation"/>
    <property type="evidence" value="ECO:0007669"/>
    <property type="project" value="UniProtKB-KW"/>
</dbReference>